<evidence type="ECO:0000313" key="2">
    <source>
        <dbReference type="EMBL" id="QOR62223.1"/>
    </source>
</evidence>
<dbReference type="InterPro" id="IPR028974">
    <property type="entry name" value="TSP_type-3_rpt"/>
</dbReference>
<evidence type="ECO:0000256" key="1">
    <source>
        <dbReference type="SAM" id="SignalP"/>
    </source>
</evidence>
<proteinExistence type="predicted"/>
<evidence type="ECO:0000313" key="3">
    <source>
        <dbReference type="Proteomes" id="UP000595074"/>
    </source>
</evidence>
<feature type="chain" id="PRO_5029598193" description="DUF481 domain-containing protein" evidence="1">
    <location>
        <begin position="17"/>
        <end position="254"/>
    </location>
</feature>
<name>A0A7M1S482_9BACT</name>
<sequence>MRFFILFSLLIVNMLAASIDNDMDGVDNDMDQCPNTPFFELVDKRGCSIQKIPVKEEYHFDIILGGGYVETGNGTSDTLVSFMADYYYKNFIVTLFTQSYSQNNTYAGNDLYLYTNYKLKIDDFTVKVGPGMVLPIASDSNNKTDYFFNINMNYKIDKYDINLYYKYTFMHDDLTQDIDTKAISMGYYLLDTTYINLAYSKERSIYETIEDVENVTLMLNQALDRNWFANLRVSHGLSESASDLSAIVSLGYYF</sequence>
<dbReference type="KEGG" id="sinu:IMZ28_01730"/>
<evidence type="ECO:0008006" key="4">
    <source>
        <dbReference type="Google" id="ProtNLM"/>
    </source>
</evidence>
<dbReference type="GO" id="GO:0005509">
    <property type="term" value="F:calcium ion binding"/>
    <property type="evidence" value="ECO:0007669"/>
    <property type="project" value="InterPro"/>
</dbReference>
<dbReference type="SUPFAM" id="SSF103647">
    <property type="entry name" value="TSP type-3 repeat"/>
    <property type="match status" value="1"/>
</dbReference>
<feature type="signal peptide" evidence="1">
    <location>
        <begin position="1"/>
        <end position="16"/>
    </location>
</feature>
<reference evidence="2 3" key="1">
    <citation type="submission" date="2020-10" db="EMBL/GenBank/DDBJ databases">
        <title>The genome of sulfurovum sp.</title>
        <authorList>
            <person name="Xie S."/>
            <person name="Shao Z."/>
            <person name="Jiang L."/>
        </authorList>
    </citation>
    <scope>NUCLEOTIDE SEQUENCE [LARGE SCALE GENOMIC DNA]</scope>
    <source>
        <strain evidence="2 3">ST-419</strain>
    </source>
</reference>
<dbReference type="RefSeq" id="WP_197548924.1">
    <property type="nucleotide sequence ID" value="NZ_CP063164.1"/>
</dbReference>
<dbReference type="EMBL" id="CP063164">
    <property type="protein sequence ID" value="QOR62223.1"/>
    <property type="molecule type" value="Genomic_DNA"/>
</dbReference>
<protein>
    <recommendedName>
        <fullName evidence="4">DUF481 domain-containing protein</fullName>
    </recommendedName>
</protein>
<accession>A0A7M1S482</accession>
<organism evidence="2 3">
    <name type="scientific">Sulfurovum indicum</name>
    <dbReference type="NCBI Taxonomy" id="2779528"/>
    <lineage>
        <taxon>Bacteria</taxon>
        <taxon>Pseudomonadati</taxon>
        <taxon>Campylobacterota</taxon>
        <taxon>Epsilonproteobacteria</taxon>
        <taxon>Campylobacterales</taxon>
        <taxon>Sulfurovaceae</taxon>
        <taxon>Sulfurovum</taxon>
    </lineage>
</organism>
<keyword evidence="1" id="KW-0732">Signal</keyword>
<dbReference type="Proteomes" id="UP000595074">
    <property type="component" value="Chromosome"/>
</dbReference>
<gene>
    <name evidence="2" type="ORF">IMZ28_01730</name>
</gene>
<dbReference type="AlphaFoldDB" id="A0A7M1S482"/>
<keyword evidence="3" id="KW-1185">Reference proteome</keyword>